<dbReference type="RefSeq" id="WP_395577977.1">
    <property type="nucleotide sequence ID" value="NZ_JAVCQK010000650.1"/>
</dbReference>
<accession>A0ABW7NX03</accession>
<proteinExistence type="predicted"/>
<dbReference type="EMBL" id="JAVCQK010000650">
    <property type="protein sequence ID" value="MFH7519284.1"/>
    <property type="molecule type" value="Genomic_DNA"/>
</dbReference>
<dbReference type="Proteomes" id="UP001610657">
    <property type="component" value="Unassembled WGS sequence"/>
</dbReference>
<evidence type="ECO:0000313" key="1">
    <source>
        <dbReference type="EMBL" id="MFH7519284.1"/>
    </source>
</evidence>
<protein>
    <submittedName>
        <fullName evidence="1">Uncharacterized protein</fullName>
    </submittedName>
</protein>
<sequence>RRLGHGCAQSVCLFVSAFKKASKIKSVITLYDQHIIATIVTRISIKEWGPFLARFTKLEIKRGCQHKETHYKLSNKIKI</sequence>
<name>A0ABW7NX03_9PSED</name>
<keyword evidence="2" id="KW-1185">Reference proteome</keyword>
<reference evidence="1 2" key="1">
    <citation type="submission" date="2023-08" db="EMBL/GenBank/DDBJ databases">
        <title>Genomic and mutational analysis of Pseudomonas syringae pv. tagetis EB037 pathogenicity on sunflower.</title>
        <authorList>
            <person name="Maul J.E."/>
        </authorList>
    </citation>
    <scope>NUCLEOTIDE SEQUENCE [LARGE SCALE GENOMIC DNA]</scope>
    <source>
        <strain evidence="1 2">EB037_T1</strain>
    </source>
</reference>
<feature type="non-terminal residue" evidence="1">
    <location>
        <position position="1"/>
    </location>
</feature>
<feature type="non-terminal residue" evidence="1">
    <location>
        <position position="79"/>
    </location>
</feature>
<evidence type="ECO:0000313" key="2">
    <source>
        <dbReference type="Proteomes" id="UP001610657"/>
    </source>
</evidence>
<organism evidence="1 2">
    <name type="scientific">Pseudomonas syringae pv. tagetis</name>
    <dbReference type="NCBI Taxonomy" id="129140"/>
    <lineage>
        <taxon>Bacteria</taxon>
        <taxon>Pseudomonadati</taxon>
        <taxon>Pseudomonadota</taxon>
        <taxon>Gammaproteobacteria</taxon>
        <taxon>Pseudomonadales</taxon>
        <taxon>Pseudomonadaceae</taxon>
        <taxon>Pseudomonas</taxon>
    </lineage>
</organism>
<gene>
    <name evidence="1" type="ORF">RA271_29760</name>
</gene>
<comment type="caution">
    <text evidence="1">The sequence shown here is derived from an EMBL/GenBank/DDBJ whole genome shotgun (WGS) entry which is preliminary data.</text>
</comment>